<gene>
    <name evidence="1" type="primary">X975_08933</name>
    <name evidence="1" type="ORF">TNCV_5076651</name>
</gene>
<reference evidence="1" key="1">
    <citation type="submission" date="2020-08" db="EMBL/GenBank/DDBJ databases">
        <title>Multicomponent nature underlies the extraordinary mechanical properties of spider dragline silk.</title>
        <authorList>
            <person name="Kono N."/>
            <person name="Nakamura H."/>
            <person name="Mori M."/>
            <person name="Yoshida Y."/>
            <person name="Ohtoshi R."/>
            <person name="Malay A.D."/>
            <person name="Moran D.A.P."/>
            <person name="Tomita M."/>
            <person name="Numata K."/>
            <person name="Arakawa K."/>
        </authorList>
    </citation>
    <scope>NUCLEOTIDE SEQUENCE</scope>
</reference>
<name>A0A8X6RXW5_TRICX</name>
<keyword evidence="2" id="KW-1185">Reference proteome</keyword>
<comment type="caution">
    <text evidence="1">The sequence shown here is derived from an EMBL/GenBank/DDBJ whole genome shotgun (WGS) entry which is preliminary data.</text>
</comment>
<dbReference type="EMBL" id="BMAU01021225">
    <property type="protein sequence ID" value="GFY01198.1"/>
    <property type="molecule type" value="Genomic_DNA"/>
</dbReference>
<evidence type="ECO:0000313" key="2">
    <source>
        <dbReference type="Proteomes" id="UP000887159"/>
    </source>
</evidence>
<evidence type="ECO:0000313" key="1">
    <source>
        <dbReference type="EMBL" id="GFY01198.1"/>
    </source>
</evidence>
<dbReference type="InterPro" id="IPR036397">
    <property type="entry name" value="RNaseH_sf"/>
</dbReference>
<dbReference type="GO" id="GO:0003676">
    <property type="term" value="F:nucleic acid binding"/>
    <property type="evidence" value="ECO:0007669"/>
    <property type="project" value="InterPro"/>
</dbReference>
<dbReference type="Gene3D" id="3.30.420.10">
    <property type="entry name" value="Ribonuclease H-like superfamily/Ribonuclease H"/>
    <property type="match status" value="1"/>
</dbReference>
<dbReference type="Proteomes" id="UP000887159">
    <property type="component" value="Unassembled WGS sequence"/>
</dbReference>
<accession>A0A8X6RXW5</accession>
<dbReference type="AlphaFoldDB" id="A0A8X6RXW5"/>
<organism evidence="1 2">
    <name type="scientific">Trichonephila clavipes</name>
    <name type="common">Golden silk orbweaver</name>
    <name type="synonym">Nephila clavipes</name>
    <dbReference type="NCBI Taxonomy" id="2585209"/>
    <lineage>
        <taxon>Eukaryota</taxon>
        <taxon>Metazoa</taxon>
        <taxon>Ecdysozoa</taxon>
        <taxon>Arthropoda</taxon>
        <taxon>Chelicerata</taxon>
        <taxon>Arachnida</taxon>
        <taxon>Araneae</taxon>
        <taxon>Araneomorphae</taxon>
        <taxon>Entelegynae</taxon>
        <taxon>Araneoidea</taxon>
        <taxon>Nephilidae</taxon>
        <taxon>Trichonephila</taxon>
    </lineage>
</organism>
<proteinExistence type="predicted"/>
<protein>
    <submittedName>
        <fullName evidence="1">Transposable element Tcb1 transposase</fullName>
    </submittedName>
</protein>
<sequence length="163" mass="18732">MVWGANAYNAQSPLVLIRGTMTTQRYVHDILQPHVLPLMQRLPGAIFQQDNSRPHTARASQDCLRIVTTFPWLARSPDLSPIEHIWDHLGRRVGYPTSLNELETRLQQIWNEMFQDIQKLQASMPDRIASCIRARGVQQGIKSSVLLPFPLKNINDLFFSLIF</sequence>